<name>A0ABN8Z4Z7_RANTA</name>
<evidence type="ECO:0000313" key="1">
    <source>
        <dbReference type="EMBL" id="CAI9166964.1"/>
    </source>
</evidence>
<sequence length="102" mass="11639">MSVQIHFLSDAAKGNHGPYFLFQGHGLDKIHSKREKTFDKDEGFWSSLYTLLKLDKLEFLKRNHLLAGLSVPAQGQNEMFRKGVSRRHAALEISKSGLEDLR</sequence>
<organism evidence="1 2">
    <name type="scientific">Rangifer tarandus platyrhynchus</name>
    <name type="common">Svalbard reindeer</name>
    <dbReference type="NCBI Taxonomy" id="3082113"/>
    <lineage>
        <taxon>Eukaryota</taxon>
        <taxon>Metazoa</taxon>
        <taxon>Chordata</taxon>
        <taxon>Craniata</taxon>
        <taxon>Vertebrata</taxon>
        <taxon>Euteleostomi</taxon>
        <taxon>Mammalia</taxon>
        <taxon>Eutheria</taxon>
        <taxon>Laurasiatheria</taxon>
        <taxon>Artiodactyla</taxon>
        <taxon>Ruminantia</taxon>
        <taxon>Pecora</taxon>
        <taxon>Cervidae</taxon>
        <taxon>Odocoileinae</taxon>
        <taxon>Rangifer</taxon>
    </lineage>
</organism>
<evidence type="ECO:0008006" key="3">
    <source>
        <dbReference type="Google" id="ProtNLM"/>
    </source>
</evidence>
<gene>
    <name evidence="1" type="ORF">MRATA1EN1_LOCUS15926</name>
</gene>
<dbReference type="Proteomes" id="UP001176941">
    <property type="component" value="Chromosome 26"/>
</dbReference>
<dbReference type="EMBL" id="OX459962">
    <property type="protein sequence ID" value="CAI9166964.1"/>
    <property type="molecule type" value="Genomic_DNA"/>
</dbReference>
<keyword evidence="2" id="KW-1185">Reference proteome</keyword>
<protein>
    <recommendedName>
        <fullName evidence="3">FHA domain-containing protein</fullName>
    </recommendedName>
</protein>
<reference evidence="1" key="1">
    <citation type="submission" date="2023-04" db="EMBL/GenBank/DDBJ databases">
        <authorList>
            <consortium name="ELIXIR-Norway"/>
        </authorList>
    </citation>
    <scope>NUCLEOTIDE SEQUENCE [LARGE SCALE GENOMIC DNA]</scope>
</reference>
<proteinExistence type="predicted"/>
<evidence type="ECO:0000313" key="2">
    <source>
        <dbReference type="Proteomes" id="UP001176941"/>
    </source>
</evidence>
<accession>A0ABN8Z4Z7</accession>